<dbReference type="AlphaFoldDB" id="A0A0B7HUI2"/>
<keyword evidence="10 19" id="KW-1133">Transmembrane helix</keyword>
<dbReference type="STRING" id="1848903.CCAND38_20018"/>
<keyword evidence="18" id="KW-0460">Magnesium</keyword>
<name>A0A0B7HUI2_9FLAO</name>
<feature type="binding site" evidence="17">
    <location>
        <position position="15"/>
    </location>
    <ligand>
        <name>ATP</name>
        <dbReference type="ChEBI" id="CHEBI:30616"/>
    </ligand>
</feature>
<proteinExistence type="inferred from homology"/>
<dbReference type="GO" id="GO:0005886">
    <property type="term" value="C:plasma membrane"/>
    <property type="evidence" value="ECO:0007669"/>
    <property type="project" value="UniProtKB-SubCell"/>
</dbReference>
<evidence type="ECO:0000256" key="3">
    <source>
        <dbReference type="ARBA" id="ARBA00022475"/>
    </source>
</evidence>
<dbReference type="InterPro" id="IPR000829">
    <property type="entry name" value="DAGK"/>
</dbReference>
<evidence type="ECO:0000256" key="16">
    <source>
        <dbReference type="PIRSR" id="PIRSR600829-2"/>
    </source>
</evidence>
<dbReference type="CDD" id="cd14265">
    <property type="entry name" value="UDPK_IM_like"/>
    <property type="match status" value="1"/>
</dbReference>
<evidence type="ECO:0000256" key="5">
    <source>
        <dbReference type="ARBA" id="ARBA00022679"/>
    </source>
</evidence>
<evidence type="ECO:0000256" key="15">
    <source>
        <dbReference type="PIRSR" id="PIRSR600829-1"/>
    </source>
</evidence>
<dbReference type="Proteomes" id="UP000038200">
    <property type="component" value="Unassembled WGS sequence"/>
</dbReference>
<evidence type="ECO:0000256" key="9">
    <source>
        <dbReference type="ARBA" id="ARBA00022840"/>
    </source>
</evidence>
<keyword evidence="18" id="KW-0479">Metal-binding</keyword>
<evidence type="ECO:0000256" key="1">
    <source>
        <dbReference type="ARBA" id="ARBA00004651"/>
    </source>
</evidence>
<feature type="binding site" evidence="17">
    <location>
        <begin position="93"/>
        <end position="94"/>
    </location>
    <ligand>
        <name>ATP</name>
        <dbReference type="ChEBI" id="CHEBI:30616"/>
    </ligand>
</feature>
<evidence type="ECO:0000313" key="20">
    <source>
        <dbReference type="EMBL" id="CEN44820.1"/>
    </source>
</evidence>
<dbReference type="InterPro" id="IPR036945">
    <property type="entry name" value="DAGK_sf"/>
</dbReference>
<feature type="binding site" evidence="16">
    <location>
        <position position="68"/>
    </location>
    <ligand>
        <name>substrate</name>
    </ligand>
</feature>
<evidence type="ECO:0000256" key="6">
    <source>
        <dbReference type="ARBA" id="ARBA00022692"/>
    </source>
</evidence>
<feature type="binding site" evidence="18">
    <location>
        <position position="75"/>
    </location>
    <ligand>
        <name>a divalent metal cation</name>
        <dbReference type="ChEBI" id="CHEBI:60240"/>
    </ligand>
</feature>
<evidence type="ECO:0000313" key="22">
    <source>
        <dbReference type="Proteomes" id="UP000038200"/>
    </source>
</evidence>
<dbReference type="GO" id="GO:0016301">
    <property type="term" value="F:kinase activity"/>
    <property type="evidence" value="ECO:0007669"/>
    <property type="project" value="UniProtKB-KW"/>
</dbReference>
<feature type="transmembrane region" description="Helical" evidence="19">
    <location>
        <begin position="55"/>
        <end position="74"/>
    </location>
</feature>
<evidence type="ECO:0000256" key="2">
    <source>
        <dbReference type="ARBA" id="ARBA00005967"/>
    </source>
</evidence>
<comment type="subcellular location">
    <subcellularLocation>
        <location evidence="1">Cell membrane</location>
        <topology evidence="1">Multi-pass membrane protein</topology>
    </subcellularLocation>
</comment>
<evidence type="ECO:0000256" key="14">
    <source>
        <dbReference type="ARBA" id="ARBA00023264"/>
    </source>
</evidence>
<evidence type="ECO:0000256" key="12">
    <source>
        <dbReference type="ARBA" id="ARBA00023136"/>
    </source>
</evidence>
<keyword evidence="5" id="KW-0808">Transferase</keyword>
<accession>A0A0B7HUI2</accession>
<dbReference type="Gene3D" id="1.10.287.3610">
    <property type="match status" value="1"/>
</dbReference>
<keyword evidence="23" id="KW-1185">Reference proteome</keyword>
<feature type="binding site" evidence="18">
    <location>
        <position position="27"/>
    </location>
    <ligand>
        <name>a divalent metal cation</name>
        <dbReference type="ChEBI" id="CHEBI:60240"/>
    </ligand>
</feature>
<dbReference type="GO" id="GO:0008654">
    <property type="term" value="P:phospholipid biosynthetic process"/>
    <property type="evidence" value="ECO:0007669"/>
    <property type="project" value="UniProtKB-KW"/>
</dbReference>
<protein>
    <submittedName>
        <fullName evidence="20">Diacylglycerol kinase</fullName>
    </submittedName>
</protein>
<feature type="active site" description="Proton acceptor" evidence="15">
    <location>
        <position position="68"/>
    </location>
</feature>
<feature type="binding site" evidence="17">
    <location>
        <position position="75"/>
    </location>
    <ligand>
        <name>ATP</name>
        <dbReference type="ChEBI" id="CHEBI:30616"/>
    </ligand>
</feature>
<feature type="transmembrane region" description="Helical" evidence="19">
    <location>
        <begin position="30"/>
        <end position="49"/>
    </location>
</feature>
<keyword evidence="6 19" id="KW-0812">Transmembrane</keyword>
<keyword evidence="11" id="KW-0443">Lipid metabolism</keyword>
<evidence type="ECO:0000256" key="11">
    <source>
        <dbReference type="ARBA" id="ARBA00023098"/>
    </source>
</evidence>
<organism evidence="20 23">
    <name type="scientific">Capnocytophaga canis</name>
    <dbReference type="NCBI Taxonomy" id="1848903"/>
    <lineage>
        <taxon>Bacteria</taxon>
        <taxon>Pseudomonadati</taxon>
        <taxon>Bacteroidota</taxon>
        <taxon>Flavobacteriia</taxon>
        <taxon>Flavobacteriales</taxon>
        <taxon>Flavobacteriaceae</taxon>
        <taxon>Capnocytophaga</taxon>
    </lineage>
</organism>
<dbReference type="Proteomes" id="UP000045051">
    <property type="component" value="Unassembled WGS sequence"/>
</dbReference>
<keyword evidence="14" id="KW-1208">Phospholipid metabolism</keyword>
<evidence type="ECO:0000313" key="21">
    <source>
        <dbReference type="EMBL" id="CEN52976.1"/>
    </source>
</evidence>
<evidence type="ECO:0000256" key="8">
    <source>
        <dbReference type="ARBA" id="ARBA00022777"/>
    </source>
</evidence>
<evidence type="ECO:0000256" key="4">
    <source>
        <dbReference type="ARBA" id="ARBA00022516"/>
    </source>
</evidence>
<evidence type="ECO:0000256" key="19">
    <source>
        <dbReference type="SAM" id="Phobius"/>
    </source>
</evidence>
<keyword evidence="9 17" id="KW-0067">ATP-binding</keyword>
<dbReference type="Pfam" id="PF01219">
    <property type="entry name" value="DAGK_prokar"/>
    <property type="match status" value="1"/>
</dbReference>
<dbReference type="EMBL" id="CDOL01000222">
    <property type="protein sequence ID" value="CEN52976.1"/>
    <property type="molecule type" value="Genomic_DNA"/>
</dbReference>
<dbReference type="GO" id="GO:0046872">
    <property type="term" value="F:metal ion binding"/>
    <property type="evidence" value="ECO:0007669"/>
    <property type="project" value="UniProtKB-KW"/>
</dbReference>
<dbReference type="EMBL" id="CDOI01000112">
    <property type="protein sequence ID" value="CEN44820.1"/>
    <property type="molecule type" value="Genomic_DNA"/>
</dbReference>
<keyword evidence="13" id="KW-0594">Phospholipid biosynthesis</keyword>
<sequence>MIIAFIRNRIRSLYYVFVGMWRLIRKESPIIVHVTITLFLTFLGFYVGITPSEWIVQIIGCGLVLTVESLNTAIEEICNFIHPDYHKKIGDIKDIAAGAVGFMVGSVTIVLAIIYFPYFF</sequence>
<keyword evidence="12 19" id="KW-0472">Membrane</keyword>
<comment type="similarity">
    <text evidence="2">Belongs to the bacterial diacylglycerol kinase family.</text>
</comment>
<evidence type="ECO:0000313" key="23">
    <source>
        <dbReference type="Proteomes" id="UP000045051"/>
    </source>
</evidence>
<keyword evidence="7 17" id="KW-0547">Nucleotide-binding</keyword>
<feature type="transmembrane region" description="Helical" evidence="19">
    <location>
        <begin position="95"/>
        <end position="118"/>
    </location>
</feature>
<reference evidence="22 23" key="1">
    <citation type="submission" date="2015-01" db="EMBL/GenBank/DDBJ databases">
        <authorList>
            <person name="MANFREDI Pablo"/>
        </authorList>
    </citation>
    <scope>NUCLEOTIDE SEQUENCE [LARGE SCALE GENOMIC DNA]</scope>
    <source>
        <strain evidence="20 23">CcD38</strain>
        <strain evidence="21 22">CcD93</strain>
    </source>
</reference>
<evidence type="ECO:0000256" key="10">
    <source>
        <dbReference type="ARBA" id="ARBA00022989"/>
    </source>
</evidence>
<comment type="cofactor">
    <cofactor evidence="18">
        <name>Mg(2+)</name>
        <dbReference type="ChEBI" id="CHEBI:18420"/>
    </cofactor>
    <text evidence="18">Mn(2+), Zn(2+), Cd(2+) and Co(2+) support activity to lesser extents.</text>
</comment>
<evidence type="ECO:0000256" key="13">
    <source>
        <dbReference type="ARBA" id="ARBA00023209"/>
    </source>
</evidence>
<evidence type="ECO:0000256" key="17">
    <source>
        <dbReference type="PIRSR" id="PIRSR600829-3"/>
    </source>
</evidence>
<evidence type="ECO:0000256" key="7">
    <source>
        <dbReference type="ARBA" id="ARBA00022741"/>
    </source>
</evidence>
<keyword evidence="3" id="KW-1003">Cell membrane</keyword>
<gene>
    <name evidence="20" type="ORF">CCAND38_20018</name>
    <name evidence="21" type="ORF">CCAND93_340002</name>
</gene>
<keyword evidence="8 20" id="KW-0418">Kinase</keyword>
<dbReference type="PANTHER" id="PTHR34299:SF1">
    <property type="entry name" value="DIACYLGLYCEROL KINASE"/>
    <property type="match status" value="1"/>
</dbReference>
<evidence type="ECO:0000256" key="18">
    <source>
        <dbReference type="PIRSR" id="PIRSR600829-4"/>
    </source>
</evidence>
<feature type="binding site" evidence="17">
    <location>
        <position position="27"/>
    </location>
    <ligand>
        <name>ATP</name>
        <dbReference type="ChEBI" id="CHEBI:30616"/>
    </ligand>
</feature>
<dbReference type="PANTHER" id="PTHR34299">
    <property type="entry name" value="DIACYLGLYCEROL KINASE"/>
    <property type="match status" value="1"/>
</dbReference>
<keyword evidence="4" id="KW-0444">Lipid biosynthesis</keyword>
<dbReference type="GO" id="GO:0005524">
    <property type="term" value="F:ATP binding"/>
    <property type="evidence" value="ECO:0007669"/>
    <property type="project" value="UniProtKB-KW"/>
</dbReference>
<dbReference type="InterPro" id="IPR033717">
    <property type="entry name" value="UDPK"/>
</dbReference>